<keyword evidence="3" id="KW-0378">Hydrolase</keyword>
<keyword evidence="6" id="KW-1185">Reference proteome</keyword>
<dbReference type="PANTHER" id="PTHR20842">
    <property type="entry name" value="PROTEASE S51 ALPHA-ASPARTYL DIPEPTIDASE"/>
    <property type="match status" value="1"/>
</dbReference>
<dbReference type="EMBL" id="BAAARB010000004">
    <property type="protein sequence ID" value="GAA2374667.1"/>
    <property type="molecule type" value="Genomic_DNA"/>
</dbReference>
<dbReference type="InterPro" id="IPR005320">
    <property type="entry name" value="Peptidase_S51"/>
</dbReference>
<gene>
    <name evidence="5" type="ORF">GCM10009855_12390</name>
</gene>
<evidence type="ECO:0000256" key="1">
    <source>
        <dbReference type="ARBA" id="ARBA00006534"/>
    </source>
</evidence>
<evidence type="ECO:0000256" key="2">
    <source>
        <dbReference type="ARBA" id="ARBA00022670"/>
    </source>
</evidence>
<dbReference type="Pfam" id="PF03575">
    <property type="entry name" value="Peptidase_S51"/>
    <property type="match status" value="1"/>
</dbReference>
<proteinExistence type="inferred from homology"/>
<organism evidence="5 6">
    <name type="scientific">Gordonia cholesterolivorans</name>
    <dbReference type="NCBI Taxonomy" id="559625"/>
    <lineage>
        <taxon>Bacteria</taxon>
        <taxon>Bacillati</taxon>
        <taxon>Actinomycetota</taxon>
        <taxon>Actinomycetes</taxon>
        <taxon>Mycobacteriales</taxon>
        <taxon>Gordoniaceae</taxon>
        <taxon>Gordonia</taxon>
    </lineage>
</organism>
<name>A0ABN3HB51_9ACTN</name>
<dbReference type="PANTHER" id="PTHR20842:SF0">
    <property type="entry name" value="ALPHA-ASPARTYL DIPEPTIDASE"/>
    <property type="match status" value="1"/>
</dbReference>
<evidence type="ECO:0000313" key="6">
    <source>
        <dbReference type="Proteomes" id="UP001501170"/>
    </source>
</evidence>
<keyword evidence="4" id="KW-0720">Serine protease</keyword>
<dbReference type="Gene3D" id="3.40.50.880">
    <property type="match status" value="1"/>
</dbReference>
<evidence type="ECO:0000313" key="5">
    <source>
        <dbReference type="EMBL" id="GAA2374667.1"/>
    </source>
</evidence>
<dbReference type="Proteomes" id="UP001501170">
    <property type="component" value="Unassembled WGS sequence"/>
</dbReference>
<comment type="similarity">
    <text evidence="1">Belongs to the peptidase S51 family.</text>
</comment>
<sequence>MTEAPMTDVQGPLILLSLGAGALLEYLPPVAGAAHDATEPRRLRIGYIDEAQRHLLDAPFTGPERERLVRFGYDVVDVDLRKSGFEEALACVDAFYVSGGDTFALMSGLRRSGADKVIAERVRAGTPYVGLSAGAVAAGPDVEPAALMDDPGLGLDLADFRGLGLTDTVVIPHADGQLPPYPTELIDRTLNEYGDRFTLLPLYDDQALIVDAAGSRVVPSAEPSV</sequence>
<reference evidence="5 6" key="1">
    <citation type="journal article" date="2019" name="Int. J. Syst. Evol. Microbiol.">
        <title>The Global Catalogue of Microorganisms (GCM) 10K type strain sequencing project: providing services to taxonomists for standard genome sequencing and annotation.</title>
        <authorList>
            <consortium name="The Broad Institute Genomics Platform"/>
            <consortium name="The Broad Institute Genome Sequencing Center for Infectious Disease"/>
            <person name="Wu L."/>
            <person name="Ma J."/>
        </authorList>
    </citation>
    <scope>NUCLEOTIDE SEQUENCE [LARGE SCALE GENOMIC DNA]</scope>
    <source>
        <strain evidence="5 6">JCM 16227</strain>
    </source>
</reference>
<evidence type="ECO:0008006" key="7">
    <source>
        <dbReference type="Google" id="ProtNLM"/>
    </source>
</evidence>
<evidence type="ECO:0000256" key="3">
    <source>
        <dbReference type="ARBA" id="ARBA00022801"/>
    </source>
</evidence>
<dbReference type="InterPro" id="IPR029062">
    <property type="entry name" value="Class_I_gatase-like"/>
</dbReference>
<evidence type="ECO:0000256" key="4">
    <source>
        <dbReference type="ARBA" id="ARBA00022825"/>
    </source>
</evidence>
<protein>
    <recommendedName>
        <fullName evidence="7">Peptidase S51 dipeptidase E</fullName>
    </recommendedName>
</protein>
<comment type="caution">
    <text evidence="5">The sequence shown here is derived from an EMBL/GenBank/DDBJ whole genome shotgun (WGS) entry which is preliminary data.</text>
</comment>
<dbReference type="SUPFAM" id="SSF52317">
    <property type="entry name" value="Class I glutamine amidotransferase-like"/>
    <property type="match status" value="1"/>
</dbReference>
<accession>A0ABN3HB51</accession>
<keyword evidence="2" id="KW-0645">Protease</keyword>